<organism evidence="4">
    <name type="scientific">viral metagenome</name>
    <dbReference type="NCBI Taxonomy" id="1070528"/>
    <lineage>
        <taxon>unclassified sequences</taxon>
        <taxon>metagenomes</taxon>
        <taxon>organismal metagenomes</taxon>
    </lineage>
</organism>
<feature type="transmembrane region" description="Helical" evidence="2">
    <location>
        <begin position="101"/>
        <end position="123"/>
    </location>
</feature>
<evidence type="ECO:0000256" key="1">
    <source>
        <dbReference type="SAM" id="MobiDB-lite"/>
    </source>
</evidence>
<dbReference type="AlphaFoldDB" id="A0A6C0EXY7"/>
<dbReference type="PANTHER" id="PTHR14969">
    <property type="entry name" value="SPHINGOSINE-1-PHOSPHATE PHOSPHOHYDROLASE"/>
    <property type="match status" value="1"/>
</dbReference>
<sequence length="238" mass="26987">MNNVSSDKLYIPNIHPSNITKSPAQYKQGVFKDSKMSRGGDDKARLSESKPAMNANDGRNAVITKNETLYIAAQYISNTVFIMYLSVFISLVILRDRKWFYIILIVFVVNILATILKICLMRFNYGFLHRPGKCVDENMDYDLLESNFILEGIKKTVNSDEYNIIGFPSMHTMKATMILALTYLFFPKYKKTTLIVAPIYLAILAWARIYLDCHTVLQILGGIILGVGVAKVSFNLCN</sequence>
<evidence type="ECO:0000259" key="3">
    <source>
        <dbReference type="Pfam" id="PF01569"/>
    </source>
</evidence>
<feature type="compositionally biased region" description="Basic and acidic residues" evidence="1">
    <location>
        <begin position="33"/>
        <end position="48"/>
    </location>
</feature>
<accession>A0A6C0EXY7</accession>
<feature type="transmembrane region" description="Helical" evidence="2">
    <location>
        <begin position="164"/>
        <end position="186"/>
    </location>
</feature>
<protein>
    <recommendedName>
        <fullName evidence="3">Phosphatidic acid phosphatase type 2/haloperoxidase domain-containing protein</fullName>
    </recommendedName>
</protein>
<evidence type="ECO:0000256" key="2">
    <source>
        <dbReference type="SAM" id="Phobius"/>
    </source>
</evidence>
<dbReference type="InterPro" id="IPR036938">
    <property type="entry name" value="PAP2/HPO_sf"/>
</dbReference>
<dbReference type="CDD" id="cd01610">
    <property type="entry name" value="PAP2_like"/>
    <property type="match status" value="1"/>
</dbReference>
<keyword evidence="2" id="KW-1133">Transmembrane helix</keyword>
<dbReference type="PANTHER" id="PTHR14969:SF13">
    <property type="entry name" value="AT30094P"/>
    <property type="match status" value="1"/>
</dbReference>
<dbReference type="Pfam" id="PF01569">
    <property type="entry name" value="PAP2"/>
    <property type="match status" value="1"/>
</dbReference>
<dbReference type="GO" id="GO:0042392">
    <property type="term" value="F:sphingosine-1-phosphate phosphatase activity"/>
    <property type="evidence" value="ECO:0007669"/>
    <property type="project" value="TreeGrafter"/>
</dbReference>
<keyword evidence="2" id="KW-0472">Membrane</keyword>
<reference evidence="4" key="1">
    <citation type="journal article" date="2020" name="Nature">
        <title>Giant virus diversity and host interactions through global metagenomics.</title>
        <authorList>
            <person name="Schulz F."/>
            <person name="Roux S."/>
            <person name="Paez-Espino D."/>
            <person name="Jungbluth S."/>
            <person name="Walsh D.A."/>
            <person name="Denef V.J."/>
            <person name="McMahon K.D."/>
            <person name="Konstantinidis K.T."/>
            <person name="Eloe-Fadrosh E.A."/>
            <person name="Kyrpides N.C."/>
            <person name="Woyke T."/>
        </authorList>
    </citation>
    <scope>NUCLEOTIDE SEQUENCE</scope>
    <source>
        <strain evidence="4">GVMAG-M-3300009161-34</strain>
    </source>
</reference>
<feature type="transmembrane region" description="Helical" evidence="2">
    <location>
        <begin position="217"/>
        <end position="237"/>
    </location>
</feature>
<feature type="region of interest" description="Disordered" evidence="1">
    <location>
        <begin position="33"/>
        <end position="53"/>
    </location>
</feature>
<name>A0A6C0EXY7_9ZZZZ</name>
<feature type="domain" description="Phosphatidic acid phosphatase type 2/haloperoxidase" evidence="3">
    <location>
        <begin position="102"/>
        <end position="235"/>
    </location>
</feature>
<dbReference type="EMBL" id="MN738958">
    <property type="protein sequence ID" value="QHT33110.1"/>
    <property type="molecule type" value="Genomic_DNA"/>
</dbReference>
<dbReference type="SUPFAM" id="SSF48317">
    <property type="entry name" value="Acid phosphatase/Vanadium-dependent haloperoxidase"/>
    <property type="match status" value="1"/>
</dbReference>
<dbReference type="Gene3D" id="1.20.144.10">
    <property type="entry name" value="Phosphatidic acid phosphatase type 2/haloperoxidase"/>
    <property type="match status" value="1"/>
</dbReference>
<feature type="transmembrane region" description="Helical" evidence="2">
    <location>
        <begin position="193"/>
        <end position="211"/>
    </location>
</feature>
<feature type="transmembrane region" description="Helical" evidence="2">
    <location>
        <begin position="75"/>
        <end position="94"/>
    </location>
</feature>
<keyword evidence="2" id="KW-0812">Transmembrane</keyword>
<evidence type="ECO:0000313" key="4">
    <source>
        <dbReference type="EMBL" id="QHT33110.1"/>
    </source>
</evidence>
<proteinExistence type="predicted"/>
<dbReference type="InterPro" id="IPR000326">
    <property type="entry name" value="PAP2/HPO"/>
</dbReference>